<evidence type="ECO:0000313" key="8">
    <source>
        <dbReference type="EMBL" id="OZI53906.1"/>
    </source>
</evidence>
<evidence type="ECO:0000256" key="4">
    <source>
        <dbReference type="ARBA" id="ARBA00019595"/>
    </source>
</evidence>
<dbReference type="PANTHER" id="PTHR21047:SF2">
    <property type="entry name" value="THYMIDINE DIPHOSPHO-4-KETO-RHAMNOSE 3,5-EPIMERASE"/>
    <property type="match status" value="1"/>
</dbReference>
<dbReference type="NCBIfam" id="TIGR01221">
    <property type="entry name" value="rmlC"/>
    <property type="match status" value="1"/>
</dbReference>
<keyword evidence="7" id="KW-0413">Isomerase</keyword>
<comment type="similarity">
    <text evidence="7">Belongs to the dTDP-4-dehydrorhamnose 3,5-epimerase family.</text>
</comment>
<gene>
    <name evidence="8" type="ORF">CAL25_08120</name>
</gene>
<evidence type="ECO:0000256" key="3">
    <source>
        <dbReference type="ARBA" id="ARBA00012098"/>
    </source>
</evidence>
<comment type="subunit">
    <text evidence="7">Homodimer.</text>
</comment>
<evidence type="ECO:0000256" key="5">
    <source>
        <dbReference type="PIRSR" id="PIRSR600888-1"/>
    </source>
</evidence>
<dbReference type="GO" id="GO:0019305">
    <property type="term" value="P:dTDP-rhamnose biosynthetic process"/>
    <property type="evidence" value="ECO:0007669"/>
    <property type="project" value="UniProtKB-UniRule"/>
</dbReference>
<feature type="site" description="Participates in a stacking interaction with the thymidine ring of dTDP-4-oxo-6-deoxyglucose" evidence="6">
    <location>
        <position position="140"/>
    </location>
</feature>
<dbReference type="GO" id="GO:0008830">
    <property type="term" value="F:dTDP-4-dehydrorhamnose 3,5-epimerase activity"/>
    <property type="evidence" value="ECO:0007669"/>
    <property type="project" value="UniProtKB-UniRule"/>
</dbReference>
<dbReference type="PANTHER" id="PTHR21047">
    <property type="entry name" value="DTDP-6-DEOXY-D-GLUCOSE-3,5 EPIMERASE"/>
    <property type="match status" value="1"/>
</dbReference>
<comment type="catalytic activity">
    <reaction evidence="1 7">
        <text>dTDP-4-dehydro-6-deoxy-alpha-D-glucose = dTDP-4-dehydro-beta-L-rhamnose</text>
        <dbReference type="Rhea" id="RHEA:16969"/>
        <dbReference type="ChEBI" id="CHEBI:57649"/>
        <dbReference type="ChEBI" id="CHEBI:62830"/>
        <dbReference type="EC" id="5.1.3.13"/>
    </reaction>
</comment>
<dbReference type="InterPro" id="IPR000888">
    <property type="entry name" value="RmlC-like"/>
</dbReference>
<protein>
    <recommendedName>
        <fullName evidence="4 7">dTDP-4-dehydrorhamnose 3,5-epimerase</fullName>
        <ecNumber evidence="3 7">5.1.3.13</ecNumber>
    </recommendedName>
    <alternativeName>
        <fullName evidence="7">Thymidine diphospho-4-keto-rhamnose 3,5-epimerase</fullName>
    </alternativeName>
</protein>
<dbReference type="Pfam" id="PF00908">
    <property type="entry name" value="dTDP_sugar_isom"/>
    <property type="match status" value="1"/>
</dbReference>
<dbReference type="CDD" id="cd00438">
    <property type="entry name" value="cupin_RmlC"/>
    <property type="match status" value="1"/>
</dbReference>
<name>A0A261TW57_9BORD</name>
<reference evidence="8 9" key="1">
    <citation type="submission" date="2017-05" db="EMBL/GenBank/DDBJ databases">
        <title>Complete and WGS of Bordetella genogroups.</title>
        <authorList>
            <person name="Spilker T."/>
            <person name="LiPuma J."/>
        </authorList>
    </citation>
    <scope>NUCLEOTIDE SEQUENCE [LARGE SCALE GENOMIC DNA]</scope>
    <source>
        <strain evidence="8 9">AU10456</strain>
    </source>
</reference>
<evidence type="ECO:0000256" key="6">
    <source>
        <dbReference type="PIRSR" id="PIRSR600888-3"/>
    </source>
</evidence>
<comment type="caution">
    <text evidence="8">The sequence shown here is derived from an EMBL/GenBank/DDBJ whole genome shotgun (WGS) entry which is preliminary data.</text>
</comment>
<dbReference type="AlphaFoldDB" id="A0A261TW57"/>
<dbReference type="SUPFAM" id="SSF51182">
    <property type="entry name" value="RmlC-like cupins"/>
    <property type="match status" value="1"/>
</dbReference>
<dbReference type="GO" id="GO:0000271">
    <property type="term" value="P:polysaccharide biosynthetic process"/>
    <property type="evidence" value="ECO:0007669"/>
    <property type="project" value="TreeGrafter"/>
</dbReference>
<organism evidence="8 9">
    <name type="scientific">Bordetella genomosp. 5</name>
    <dbReference type="NCBI Taxonomy" id="1395608"/>
    <lineage>
        <taxon>Bacteria</taxon>
        <taxon>Pseudomonadati</taxon>
        <taxon>Pseudomonadota</taxon>
        <taxon>Betaproteobacteria</taxon>
        <taxon>Burkholderiales</taxon>
        <taxon>Alcaligenaceae</taxon>
        <taxon>Bordetella</taxon>
    </lineage>
</organism>
<proteinExistence type="inferred from homology"/>
<evidence type="ECO:0000256" key="2">
    <source>
        <dbReference type="ARBA" id="ARBA00001997"/>
    </source>
</evidence>
<dbReference type="RefSeq" id="WP_094799406.1">
    <property type="nucleotide sequence ID" value="NZ_NEVP01000004.1"/>
</dbReference>
<accession>A0A261TW57</accession>
<comment type="pathway">
    <text evidence="7">Carbohydrate biosynthesis; dTDP-L-rhamnose biosynthesis.</text>
</comment>
<evidence type="ECO:0000256" key="7">
    <source>
        <dbReference type="RuleBase" id="RU364069"/>
    </source>
</evidence>
<evidence type="ECO:0000313" key="9">
    <source>
        <dbReference type="Proteomes" id="UP000216913"/>
    </source>
</evidence>
<evidence type="ECO:0000256" key="1">
    <source>
        <dbReference type="ARBA" id="ARBA00001298"/>
    </source>
</evidence>
<feature type="active site" description="Proton donor" evidence="5">
    <location>
        <position position="134"/>
    </location>
</feature>
<dbReference type="UniPathway" id="UPA00124"/>
<dbReference type="EC" id="5.1.3.13" evidence="3 7"/>
<dbReference type="EMBL" id="NEVP01000004">
    <property type="protein sequence ID" value="OZI53906.1"/>
    <property type="molecule type" value="Genomic_DNA"/>
</dbReference>
<keyword evidence="9" id="KW-1185">Reference proteome</keyword>
<dbReference type="Proteomes" id="UP000216913">
    <property type="component" value="Unassembled WGS sequence"/>
</dbReference>
<comment type="function">
    <text evidence="2 7">Catalyzes the epimerization of the C3' and C5'positions of dTDP-6-deoxy-D-xylo-4-hexulose, forming dTDP-6-deoxy-L-lyxo-4-hexulose.</text>
</comment>
<sequence length="185" mass="20544">MKLMFGDTPLAGLRTLERPRAGDSRGFFARLFNAAELQEAGWPGPIEQVNHSYTAQRGSVRGMHYQHQPQADTKLVQCVRGEVWDVAVDLRRGSPTFLRWHAQRLSADNRRGLLIPAGFAHGFQTLTDDVELVYCHAAPYAPACEGALHHLDPRLAIAWPLPVTEVSVRDQGHAFLDPGFQGLDP</sequence>
<dbReference type="GO" id="GO:0005829">
    <property type="term" value="C:cytosol"/>
    <property type="evidence" value="ECO:0007669"/>
    <property type="project" value="TreeGrafter"/>
</dbReference>
<dbReference type="OrthoDB" id="9800680at2"/>
<dbReference type="InterPro" id="IPR011051">
    <property type="entry name" value="RmlC_Cupin_sf"/>
</dbReference>
<dbReference type="InterPro" id="IPR014710">
    <property type="entry name" value="RmlC-like_jellyroll"/>
</dbReference>
<feature type="active site" description="Proton acceptor" evidence="5">
    <location>
        <position position="64"/>
    </location>
</feature>
<dbReference type="Gene3D" id="2.60.120.10">
    <property type="entry name" value="Jelly Rolls"/>
    <property type="match status" value="1"/>
</dbReference>